<evidence type="ECO:0000313" key="1">
    <source>
        <dbReference type="EMBL" id="RUT08422.1"/>
    </source>
</evidence>
<protein>
    <submittedName>
        <fullName evidence="1">Uncharacterized protein</fullName>
    </submittedName>
</protein>
<dbReference type="RefSeq" id="WP_127080227.1">
    <property type="nucleotide sequence ID" value="NZ_RSCL01000003.1"/>
</dbReference>
<proteinExistence type="predicted"/>
<dbReference type="AlphaFoldDB" id="A0A3S1CTL8"/>
<gene>
    <name evidence="1" type="ORF">DSM106972_015900</name>
</gene>
<accession>A0A3S1CTL8</accession>
<evidence type="ECO:0000313" key="2">
    <source>
        <dbReference type="Proteomes" id="UP000271624"/>
    </source>
</evidence>
<organism evidence="1 2">
    <name type="scientific">Dulcicalothrix desertica PCC 7102</name>
    <dbReference type="NCBI Taxonomy" id="232991"/>
    <lineage>
        <taxon>Bacteria</taxon>
        <taxon>Bacillati</taxon>
        <taxon>Cyanobacteriota</taxon>
        <taxon>Cyanophyceae</taxon>
        <taxon>Nostocales</taxon>
        <taxon>Calotrichaceae</taxon>
        <taxon>Dulcicalothrix</taxon>
    </lineage>
</organism>
<keyword evidence="2" id="KW-1185">Reference proteome</keyword>
<reference evidence="1" key="1">
    <citation type="submission" date="2018-12" db="EMBL/GenBank/DDBJ databases">
        <authorList>
            <person name="Will S."/>
            <person name="Neumann-Schaal M."/>
            <person name="Henke P."/>
        </authorList>
    </citation>
    <scope>NUCLEOTIDE SEQUENCE</scope>
    <source>
        <strain evidence="1">PCC 7102</strain>
    </source>
</reference>
<sequence>MDELLIFGTCYRENSEYNNADAAREMQQLLQRQQVIQNTLLKGEDFDDLFDLLEEQGIDSAEYVDMVESNVDFVICNDLIVPHTIFYYEPTNS</sequence>
<name>A0A3S1CTL8_9CYAN</name>
<reference evidence="1" key="2">
    <citation type="journal article" date="2019" name="Genome Biol. Evol.">
        <title>Day and night: Metabolic profiles and evolutionary relationships of six axenic non-marine cyanobacteria.</title>
        <authorList>
            <person name="Will S.E."/>
            <person name="Henke P."/>
            <person name="Boedeker C."/>
            <person name="Huang S."/>
            <person name="Brinkmann H."/>
            <person name="Rohde M."/>
            <person name="Jarek M."/>
            <person name="Friedl T."/>
            <person name="Seufert S."/>
            <person name="Schumacher M."/>
            <person name="Overmann J."/>
            <person name="Neumann-Schaal M."/>
            <person name="Petersen J."/>
        </authorList>
    </citation>
    <scope>NUCLEOTIDE SEQUENCE [LARGE SCALE GENOMIC DNA]</scope>
    <source>
        <strain evidence="1">PCC 7102</strain>
    </source>
</reference>
<comment type="caution">
    <text evidence="1">The sequence shown here is derived from an EMBL/GenBank/DDBJ whole genome shotgun (WGS) entry which is preliminary data.</text>
</comment>
<dbReference type="Proteomes" id="UP000271624">
    <property type="component" value="Unassembled WGS sequence"/>
</dbReference>
<dbReference type="EMBL" id="RSCL01000003">
    <property type="protein sequence ID" value="RUT08422.1"/>
    <property type="molecule type" value="Genomic_DNA"/>
</dbReference>